<dbReference type="PANTHER" id="PTHR43963:SF6">
    <property type="entry name" value="CHAIN DEHYDROGENASE FAMILY PROTEIN, PUTATIVE (AFU_ORTHOLOGUE AFUA_3G15350)-RELATED"/>
    <property type="match status" value="1"/>
</dbReference>
<comment type="caution">
    <text evidence="5">The sequence shown here is derived from an EMBL/GenBank/DDBJ whole genome shotgun (WGS) entry which is preliminary data.</text>
</comment>
<keyword evidence="3" id="KW-0560">Oxidoreductase</keyword>
<dbReference type="EMBL" id="RQHW01000031">
    <property type="protein sequence ID" value="TGN19391.1"/>
    <property type="molecule type" value="Genomic_DNA"/>
</dbReference>
<dbReference type="InterPro" id="IPR036291">
    <property type="entry name" value="NAD(P)-bd_dom_sf"/>
</dbReference>
<name>A0A4R9M0E2_9LEPT</name>
<dbReference type="InterPro" id="IPR002347">
    <property type="entry name" value="SDR_fam"/>
</dbReference>
<dbReference type="Pfam" id="PF00106">
    <property type="entry name" value="adh_short"/>
    <property type="match status" value="1"/>
</dbReference>
<gene>
    <name evidence="5" type="ORF">EHS15_08590</name>
</gene>
<evidence type="ECO:0000256" key="1">
    <source>
        <dbReference type="ARBA" id="ARBA00006484"/>
    </source>
</evidence>
<dbReference type="OrthoDB" id="5786478at2"/>
<dbReference type="Proteomes" id="UP000298058">
    <property type="component" value="Unassembled WGS sequence"/>
</dbReference>
<dbReference type="SUPFAM" id="SSF51735">
    <property type="entry name" value="NAD(P)-binding Rossmann-fold domains"/>
    <property type="match status" value="1"/>
</dbReference>
<accession>A0A4R9M0E2</accession>
<dbReference type="PANTHER" id="PTHR43963">
    <property type="entry name" value="CARBONYL REDUCTASE 1-RELATED"/>
    <property type="match status" value="1"/>
</dbReference>
<comment type="similarity">
    <text evidence="1 4">Belongs to the short-chain dehydrogenases/reductases (SDR) family.</text>
</comment>
<evidence type="ECO:0000256" key="3">
    <source>
        <dbReference type="ARBA" id="ARBA00023002"/>
    </source>
</evidence>
<reference evidence="5" key="1">
    <citation type="journal article" date="2019" name="PLoS Negl. Trop. Dis.">
        <title>Revisiting the worldwide diversity of Leptospira species in the environment.</title>
        <authorList>
            <person name="Vincent A.T."/>
            <person name="Schiettekatte O."/>
            <person name="Bourhy P."/>
            <person name="Veyrier F.J."/>
            <person name="Picardeau M."/>
        </authorList>
    </citation>
    <scope>NUCLEOTIDE SEQUENCE [LARGE SCALE GENOMIC DNA]</scope>
    <source>
        <strain evidence="5">201300427</strain>
    </source>
</reference>
<organism evidence="5 6">
    <name type="scientific">Leptospira idonii</name>
    <dbReference type="NCBI Taxonomy" id="1193500"/>
    <lineage>
        <taxon>Bacteria</taxon>
        <taxon>Pseudomonadati</taxon>
        <taxon>Spirochaetota</taxon>
        <taxon>Spirochaetia</taxon>
        <taxon>Leptospirales</taxon>
        <taxon>Leptospiraceae</taxon>
        <taxon>Leptospira</taxon>
    </lineage>
</organism>
<keyword evidence="2" id="KW-0521">NADP</keyword>
<dbReference type="AlphaFoldDB" id="A0A4R9M0E2"/>
<evidence type="ECO:0000313" key="5">
    <source>
        <dbReference type="EMBL" id="TGN19391.1"/>
    </source>
</evidence>
<dbReference type="PRINTS" id="PR00080">
    <property type="entry name" value="SDRFAMILY"/>
</dbReference>
<evidence type="ECO:0000256" key="2">
    <source>
        <dbReference type="ARBA" id="ARBA00022857"/>
    </source>
</evidence>
<sequence>MIHKDRVALITGANRGIGKQVAIDLAKQGVIVIVTSRNEEEGQETRKIIKDSGGKSDFFLLDVSKEKSLMELYEFIEGSYGKLEILVNNAGIFADKGNFFETGREEMVRTFETNVIGPLRLTQLFLPMMMKHNFGRIVNVSSGMGQLSDMDAGYPAYRISKTSINALTKMTFAETKGKNIKVNSVCPGWVKTDMGGPNASRSIEQGAETIVWAALLPDSGPNGTFLRDKKEIPW</sequence>
<dbReference type="CDD" id="cd05324">
    <property type="entry name" value="carb_red_PTCR-like_SDR_c"/>
    <property type="match status" value="1"/>
</dbReference>
<protein>
    <submittedName>
        <fullName evidence="5">SDR family oxidoreductase</fullName>
    </submittedName>
</protein>
<proteinExistence type="inferred from homology"/>
<keyword evidence="6" id="KW-1185">Reference proteome</keyword>
<dbReference type="PRINTS" id="PR00081">
    <property type="entry name" value="GDHRDH"/>
</dbReference>
<dbReference type="GO" id="GO:0016616">
    <property type="term" value="F:oxidoreductase activity, acting on the CH-OH group of donors, NAD or NADP as acceptor"/>
    <property type="evidence" value="ECO:0007669"/>
    <property type="project" value="InterPro"/>
</dbReference>
<evidence type="ECO:0000313" key="6">
    <source>
        <dbReference type="Proteomes" id="UP000298058"/>
    </source>
</evidence>
<dbReference type="Gene3D" id="3.40.50.720">
    <property type="entry name" value="NAD(P)-binding Rossmann-like Domain"/>
    <property type="match status" value="1"/>
</dbReference>
<evidence type="ECO:0000256" key="4">
    <source>
        <dbReference type="RuleBase" id="RU000363"/>
    </source>
</evidence>
<dbReference type="InterPro" id="IPR045313">
    <property type="entry name" value="CBR1-like"/>
</dbReference>
<dbReference type="RefSeq" id="WP_135760153.1">
    <property type="nucleotide sequence ID" value="NZ_RQHW01000031.1"/>
</dbReference>